<sequence length="215" mass="24402">MTTKGGYLYSEDKLVGSIADDRYSNLNLKNQKHDGCLFEEIFRPKNVESVSKKFQDYHALSKLLDFSDSNNLQSKKHLNSWQKSSKSSDLLNADYDSERKEKLKKLKGVNNSTLSLHIAAYENTMEVDSNDSDDAEKGEALSLVKKWRTSNNFVNSAIIENQFEFPRQQKDRANRPSVMQFSASQRLNNPNETEANSQSKPPCDDAKPNGNNVLN</sequence>
<dbReference type="WBParaSite" id="ES5_v2.g14861.t1">
    <property type="protein sequence ID" value="ES5_v2.g14861.t1"/>
    <property type="gene ID" value="ES5_v2.g14861"/>
</dbReference>
<protein>
    <submittedName>
        <fullName evidence="2">Uncharacterized protein</fullName>
    </submittedName>
</protein>
<evidence type="ECO:0000313" key="1">
    <source>
        <dbReference type="Proteomes" id="UP000887579"/>
    </source>
</evidence>
<organism evidence="1 2">
    <name type="scientific">Panagrolaimus sp. ES5</name>
    <dbReference type="NCBI Taxonomy" id="591445"/>
    <lineage>
        <taxon>Eukaryota</taxon>
        <taxon>Metazoa</taxon>
        <taxon>Ecdysozoa</taxon>
        <taxon>Nematoda</taxon>
        <taxon>Chromadorea</taxon>
        <taxon>Rhabditida</taxon>
        <taxon>Tylenchina</taxon>
        <taxon>Panagrolaimomorpha</taxon>
        <taxon>Panagrolaimoidea</taxon>
        <taxon>Panagrolaimidae</taxon>
        <taxon>Panagrolaimus</taxon>
    </lineage>
</organism>
<reference evidence="2" key="1">
    <citation type="submission" date="2022-11" db="UniProtKB">
        <authorList>
            <consortium name="WormBaseParasite"/>
        </authorList>
    </citation>
    <scope>IDENTIFICATION</scope>
</reference>
<evidence type="ECO:0000313" key="2">
    <source>
        <dbReference type="WBParaSite" id="ES5_v2.g14861.t1"/>
    </source>
</evidence>
<accession>A0AC34FBY3</accession>
<dbReference type="Proteomes" id="UP000887579">
    <property type="component" value="Unplaced"/>
</dbReference>
<name>A0AC34FBY3_9BILA</name>
<proteinExistence type="predicted"/>